<reference evidence="1 2" key="1">
    <citation type="submission" date="2016-04" db="EMBL/GenBank/DDBJ databases">
        <authorList>
            <person name="Evans L.H."/>
            <person name="Alamgir A."/>
            <person name="Owens N."/>
            <person name="Weber N.D."/>
            <person name="Virtaneva K."/>
            <person name="Barbian K."/>
            <person name="Babar A."/>
            <person name="Rosenke K."/>
        </authorList>
    </citation>
    <scope>NUCLEOTIDE SEQUENCE [LARGE SCALE GENOMIC DNA]</scope>
    <source>
        <strain evidence="2">S5(T) (JCM 30642 \VKM B-2941)</strain>
    </source>
</reference>
<evidence type="ECO:0000313" key="1">
    <source>
        <dbReference type="EMBL" id="SIM83844.1"/>
    </source>
</evidence>
<dbReference type="EMBL" id="LT671858">
    <property type="protein sequence ID" value="SIM83844.1"/>
    <property type="molecule type" value="Genomic_DNA"/>
</dbReference>
<dbReference type="RefSeq" id="WP_148690152.1">
    <property type="nucleotide sequence ID" value="NZ_LT671858.1"/>
</dbReference>
<gene>
    <name evidence="1" type="ORF">CSP5_1797</name>
</gene>
<sequence length="178" mass="20410">MKQKSGRRAYYHLRVKNSGRSPAFNCRIRINFHDLGGTEKFGISGKWDRGSQPFVYQRVPVKWCKDGTIKSENTETPNDFLIPISESIDLYPSDDPESFGLIVKYNDDPDCYGFSAWGYLRFGLGHRIPEWRLPQGEHFAKVTLTYSSGSTGRKFSKEFKVDNLGRELDSVEISDVKK</sequence>
<accession>A0A1N5WFE9</accession>
<dbReference type="Proteomes" id="UP000195607">
    <property type="component" value="Chromosome I"/>
</dbReference>
<proteinExistence type="predicted"/>
<dbReference type="AlphaFoldDB" id="A0A1N5WFE9"/>
<name>A0A1N5WFE9_9ARCH</name>
<organism evidence="1 2">
    <name type="scientific">Cuniculiplasma divulgatum</name>
    <dbReference type="NCBI Taxonomy" id="1673428"/>
    <lineage>
        <taxon>Archaea</taxon>
        <taxon>Methanobacteriati</taxon>
        <taxon>Thermoplasmatota</taxon>
        <taxon>Thermoplasmata</taxon>
        <taxon>Thermoplasmatales</taxon>
        <taxon>Cuniculiplasmataceae</taxon>
        <taxon>Cuniculiplasma</taxon>
    </lineage>
</organism>
<protein>
    <submittedName>
        <fullName evidence="1">Uncharacterized protein</fullName>
    </submittedName>
</protein>
<evidence type="ECO:0000313" key="2">
    <source>
        <dbReference type="Proteomes" id="UP000195607"/>
    </source>
</evidence>
<dbReference type="GeneID" id="41589035"/>